<gene>
    <name evidence="2" type="ORF">XO27_0060</name>
</gene>
<organism evidence="2 3">
    <name type="scientific">Bacillus phage phi4I1</name>
    <dbReference type="NCBI Taxonomy" id="1643325"/>
    <lineage>
        <taxon>Viruses</taxon>
        <taxon>Duplodnaviria</taxon>
        <taxon>Heunggongvirae</taxon>
        <taxon>Uroviricota</taxon>
        <taxon>Caudoviricetes</taxon>
        <taxon>Camtrevirus</taxon>
        <taxon>Camtrevirus BtCS33</taxon>
    </lineage>
</organism>
<accession>A0A0S2GLE8</accession>
<protein>
    <submittedName>
        <fullName evidence="2">Uncharacterized protein</fullName>
    </submittedName>
</protein>
<evidence type="ECO:0000313" key="2">
    <source>
        <dbReference type="EMBL" id="ALN97376.1"/>
    </source>
</evidence>
<evidence type="ECO:0000313" key="3">
    <source>
        <dbReference type="Proteomes" id="UP000222142"/>
    </source>
</evidence>
<proteinExistence type="predicted"/>
<name>A0A0S2GLE8_9CAUD</name>
<keyword evidence="1" id="KW-0175">Coiled coil</keyword>
<dbReference type="EMBL" id="KT967075">
    <property type="protein sequence ID" value="ALN97376.1"/>
    <property type="molecule type" value="Genomic_DNA"/>
</dbReference>
<evidence type="ECO:0000256" key="1">
    <source>
        <dbReference type="SAM" id="Coils"/>
    </source>
</evidence>
<sequence>MFNDKPNNLGRIHKMANNKLIIEVSADTTEAMEGIKEVTEAANECAEALEKLEKVMGRLTNKKDSLFIEVPVILNGKAIAKKVSEFTEIKERF</sequence>
<dbReference type="Proteomes" id="UP000222142">
    <property type="component" value="Segment"/>
</dbReference>
<feature type="coiled-coil region" evidence="1">
    <location>
        <begin position="35"/>
        <end position="69"/>
    </location>
</feature>
<reference evidence="2 3" key="1">
    <citation type="submission" date="2015-10" db="EMBL/GenBank/DDBJ databases">
        <title>Whole Genome Sequencing of Bacillus ACT Group Temperature Bacteriophages.</title>
        <authorList>
            <person name="Fouts D.E."/>
            <person name="Rasko D.A."/>
            <person name="Cer R.R."/>
            <person name="Jiang L."/>
            <person name="Fedorova N.B."/>
            <person name="Shvartsbeyn A."/>
            <person name="Read T.D."/>
            <person name="Gill S.R."/>
            <person name="Klumpp J."/>
            <person name="Calendar R."/>
        </authorList>
    </citation>
    <scope>NUCLEOTIDE SEQUENCE [LARGE SCALE GENOMIC DNA]</scope>
</reference>